<dbReference type="HOGENOM" id="CLU_2292076_0_0_1"/>
<dbReference type="OrthoDB" id="6359816at2759"/>
<dbReference type="EMBL" id="KN839884">
    <property type="protein sequence ID" value="KIJ59614.1"/>
    <property type="molecule type" value="Genomic_DNA"/>
</dbReference>
<evidence type="ECO:0000313" key="3">
    <source>
        <dbReference type="Proteomes" id="UP000053820"/>
    </source>
</evidence>
<feature type="region of interest" description="Disordered" evidence="1">
    <location>
        <begin position="65"/>
        <end position="101"/>
    </location>
</feature>
<sequence>MEMELDLLSEKSTSSPVLEGLPALVKRIASSELPRGANIIIGLHLRLLKRNYCVSFPLHFASTFISQGDEQQPRSSPDKKGDASAPPMKATKSGGGKKKKK</sequence>
<reference evidence="2 3" key="1">
    <citation type="submission" date="2014-04" db="EMBL/GenBank/DDBJ databases">
        <title>Evolutionary Origins and Diversification of the Mycorrhizal Mutualists.</title>
        <authorList>
            <consortium name="DOE Joint Genome Institute"/>
            <consortium name="Mycorrhizal Genomics Consortium"/>
            <person name="Kohler A."/>
            <person name="Kuo A."/>
            <person name="Nagy L.G."/>
            <person name="Floudas D."/>
            <person name="Copeland A."/>
            <person name="Barry K.W."/>
            <person name="Cichocki N."/>
            <person name="Veneault-Fourrey C."/>
            <person name="LaButti K."/>
            <person name="Lindquist E.A."/>
            <person name="Lipzen A."/>
            <person name="Lundell T."/>
            <person name="Morin E."/>
            <person name="Murat C."/>
            <person name="Riley R."/>
            <person name="Ohm R."/>
            <person name="Sun H."/>
            <person name="Tunlid A."/>
            <person name="Henrissat B."/>
            <person name="Grigoriev I.V."/>
            <person name="Hibbett D.S."/>
            <person name="Martin F."/>
        </authorList>
    </citation>
    <scope>NUCLEOTIDE SEQUENCE [LARGE SCALE GENOMIC DNA]</scope>
    <source>
        <strain evidence="2 3">MD-312</strain>
    </source>
</reference>
<feature type="compositionally biased region" description="Polar residues" evidence="1">
    <location>
        <begin position="65"/>
        <end position="75"/>
    </location>
</feature>
<evidence type="ECO:0000313" key="2">
    <source>
        <dbReference type="EMBL" id="KIJ59614.1"/>
    </source>
</evidence>
<accession>A0A0C9V2X5</accession>
<organism evidence="2 3">
    <name type="scientific">Hydnomerulius pinastri MD-312</name>
    <dbReference type="NCBI Taxonomy" id="994086"/>
    <lineage>
        <taxon>Eukaryota</taxon>
        <taxon>Fungi</taxon>
        <taxon>Dikarya</taxon>
        <taxon>Basidiomycota</taxon>
        <taxon>Agaricomycotina</taxon>
        <taxon>Agaricomycetes</taxon>
        <taxon>Agaricomycetidae</taxon>
        <taxon>Boletales</taxon>
        <taxon>Boletales incertae sedis</taxon>
        <taxon>Leucogyrophana</taxon>
    </lineage>
</organism>
<proteinExistence type="predicted"/>
<dbReference type="Proteomes" id="UP000053820">
    <property type="component" value="Unassembled WGS sequence"/>
</dbReference>
<keyword evidence="3" id="KW-1185">Reference proteome</keyword>
<protein>
    <submittedName>
        <fullName evidence="2">Uncharacterized protein</fullName>
    </submittedName>
</protein>
<gene>
    <name evidence="2" type="ORF">HYDPIDRAFT_33054</name>
</gene>
<name>A0A0C9V2X5_9AGAM</name>
<dbReference type="AlphaFoldDB" id="A0A0C9V2X5"/>
<evidence type="ECO:0000256" key="1">
    <source>
        <dbReference type="SAM" id="MobiDB-lite"/>
    </source>
</evidence>